<organism evidence="1 2">
    <name type="scientific">Mikania micrantha</name>
    <name type="common">bitter vine</name>
    <dbReference type="NCBI Taxonomy" id="192012"/>
    <lineage>
        <taxon>Eukaryota</taxon>
        <taxon>Viridiplantae</taxon>
        <taxon>Streptophyta</taxon>
        <taxon>Embryophyta</taxon>
        <taxon>Tracheophyta</taxon>
        <taxon>Spermatophyta</taxon>
        <taxon>Magnoliopsida</taxon>
        <taxon>eudicotyledons</taxon>
        <taxon>Gunneridae</taxon>
        <taxon>Pentapetalae</taxon>
        <taxon>asterids</taxon>
        <taxon>campanulids</taxon>
        <taxon>Asterales</taxon>
        <taxon>Asteraceae</taxon>
        <taxon>Asteroideae</taxon>
        <taxon>Heliantheae alliance</taxon>
        <taxon>Eupatorieae</taxon>
        <taxon>Mikania</taxon>
    </lineage>
</organism>
<dbReference type="OrthoDB" id="1918054at2759"/>
<comment type="caution">
    <text evidence="1">The sequence shown here is derived from an EMBL/GenBank/DDBJ whole genome shotgun (WGS) entry which is preliminary data.</text>
</comment>
<dbReference type="PANTHER" id="PTHR33601:SF21">
    <property type="entry name" value="PROTEIN LITTLE ZIPPER 1-LIKE"/>
    <property type="match status" value="1"/>
</dbReference>
<reference evidence="1 2" key="1">
    <citation type="submission" date="2019-05" db="EMBL/GenBank/DDBJ databases">
        <title>Mikania micrantha, genome provides insights into the molecular mechanism of rapid growth.</title>
        <authorList>
            <person name="Liu B."/>
        </authorList>
    </citation>
    <scope>NUCLEOTIDE SEQUENCE [LARGE SCALE GENOMIC DNA]</scope>
    <source>
        <strain evidence="1">NLD-2019</strain>
        <tissue evidence="1">Leaf</tissue>
    </source>
</reference>
<proteinExistence type="predicted"/>
<dbReference type="PANTHER" id="PTHR33601">
    <property type="entry name" value="PROTEIN LITTLE ZIPPER 4"/>
    <property type="match status" value="1"/>
</dbReference>
<accession>A0A5N6N3P6</accession>
<gene>
    <name evidence="1" type="ORF">E3N88_24905</name>
</gene>
<evidence type="ECO:0000313" key="1">
    <source>
        <dbReference type="EMBL" id="KAD4384737.1"/>
    </source>
</evidence>
<dbReference type="AlphaFoldDB" id="A0A5N6N3P6"/>
<name>A0A5N6N3P6_9ASTR</name>
<keyword evidence="2" id="KW-1185">Reference proteome</keyword>
<sequence>MCVGNNKECMTPSTLHFPNQKARSKFRIRVQVRIHRTKRVNEFIQELQMKQEMEIKNLKLYMENIRILKENEMLKNKANLLHQENLALLFELQKKKVKL</sequence>
<dbReference type="EMBL" id="SZYD01000013">
    <property type="protein sequence ID" value="KAD4384737.1"/>
    <property type="molecule type" value="Genomic_DNA"/>
</dbReference>
<protein>
    <submittedName>
        <fullName evidence="1">Uncharacterized protein</fullName>
    </submittedName>
</protein>
<dbReference type="InterPro" id="IPR039312">
    <property type="entry name" value="ZPR"/>
</dbReference>
<evidence type="ECO:0000313" key="2">
    <source>
        <dbReference type="Proteomes" id="UP000326396"/>
    </source>
</evidence>
<dbReference type="Proteomes" id="UP000326396">
    <property type="component" value="Linkage Group LG3"/>
</dbReference>